<protein>
    <recommendedName>
        <fullName evidence="4">ODAD1 central coiled coil region domain-containing protein</fullName>
    </recommendedName>
</protein>
<feature type="coiled-coil region" evidence="2">
    <location>
        <begin position="103"/>
        <end position="161"/>
    </location>
</feature>
<accession>A0ABP0F656</accession>
<proteinExistence type="predicted"/>
<dbReference type="InterPro" id="IPR051876">
    <property type="entry name" value="ODA-DC/CCD"/>
</dbReference>
<dbReference type="EMBL" id="CAWYQH010000013">
    <property type="protein sequence ID" value="CAK8675190.1"/>
    <property type="molecule type" value="Genomic_DNA"/>
</dbReference>
<evidence type="ECO:0000256" key="2">
    <source>
        <dbReference type="SAM" id="Coils"/>
    </source>
</evidence>
<feature type="region of interest" description="Disordered" evidence="3">
    <location>
        <begin position="482"/>
        <end position="579"/>
    </location>
</feature>
<dbReference type="Pfam" id="PF21773">
    <property type="entry name" value="ODAD1_CC"/>
    <property type="match status" value="1"/>
</dbReference>
<sequence length="579" mass="66464">MQRAASRRSESSEQEMDGLAEAELAKLQRQYRIMEGDRKAYCEESQNRIRRQRDQIASLQEEREEIQTNLLLARSAQNTKKDSNNVDELHNLLSEQDCYEQMIKEENASIQALNGEIRSMEQKISQQHRNMGGVHSSHLRHVGTQKQIRVLENRLDKATVEFNKMLTCNAKLREEINHLRSQRAVFDGLHKKLTKELNEQKRMMGEIIEQSTQAYDQRDDAQTKMMALKERNEKDLAQYNMEYKELMRIIDHDAKLKAFMNMKSQERSELEEEEAAKRRAGEEDKAERTAEETMETYQKAFEKIQEVTGEEDIYLLVNRFIQTEDKNFALFNYVNELNNELEIVQEQIDDVRSNIQRFKDEGVQHQAERQNILKGLEEKFKHTTKEADLSDKQLKATEKILDQLKAGIESVFGKISCDRSAISDMLGDNDTVNENNMMQYLGIIEQKTNELLQIHTYLQMKELENRPEGAPGTPPVTATALLGGPAAPPVVAPIQIVPPSTEDDHDDDGADSGEESVDFDRPLTQHELKARVMRSVARKEQTATTSLPGAGGKRAEKQVPTLEKTPRQSDVGPKKKVLH</sequence>
<dbReference type="PANTHER" id="PTHR21694">
    <property type="entry name" value="COILED-COIL DOMAIN-CONTAINING PROTEIN 63"/>
    <property type="match status" value="1"/>
</dbReference>
<organism evidence="5 6">
    <name type="scientific">Clavelina lepadiformis</name>
    <name type="common">Light-bulb sea squirt</name>
    <name type="synonym">Ascidia lepadiformis</name>
    <dbReference type="NCBI Taxonomy" id="159417"/>
    <lineage>
        <taxon>Eukaryota</taxon>
        <taxon>Metazoa</taxon>
        <taxon>Chordata</taxon>
        <taxon>Tunicata</taxon>
        <taxon>Ascidiacea</taxon>
        <taxon>Aplousobranchia</taxon>
        <taxon>Clavelinidae</taxon>
        <taxon>Clavelina</taxon>
    </lineage>
</organism>
<evidence type="ECO:0000256" key="3">
    <source>
        <dbReference type="SAM" id="MobiDB-lite"/>
    </source>
</evidence>
<name>A0ABP0F656_CLALP</name>
<feature type="compositionally biased region" description="Basic and acidic residues" evidence="3">
    <location>
        <begin position="518"/>
        <end position="530"/>
    </location>
</feature>
<evidence type="ECO:0000256" key="1">
    <source>
        <dbReference type="ARBA" id="ARBA00023054"/>
    </source>
</evidence>
<feature type="coiled-coil region" evidence="2">
    <location>
        <begin position="24"/>
        <end position="76"/>
    </location>
</feature>
<dbReference type="Proteomes" id="UP001642483">
    <property type="component" value="Unassembled WGS sequence"/>
</dbReference>
<dbReference type="PANTHER" id="PTHR21694:SF18">
    <property type="entry name" value="COILED-COIL DOMAIN-CONTAINING PROTEIN 63"/>
    <property type="match status" value="1"/>
</dbReference>
<gene>
    <name evidence="5" type="ORF">CVLEPA_LOCUS4796</name>
</gene>
<feature type="region of interest" description="Disordered" evidence="3">
    <location>
        <begin position="1"/>
        <end position="20"/>
    </location>
</feature>
<keyword evidence="1 2" id="KW-0175">Coiled coil</keyword>
<feature type="compositionally biased region" description="Acidic residues" evidence="3">
    <location>
        <begin position="501"/>
        <end position="517"/>
    </location>
</feature>
<feature type="coiled-coil region" evidence="2">
    <location>
        <begin position="334"/>
        <end position="361"/>
    </location>
</feature>
<feature type="region of interest" description="Disordered" evidence="3">
    <location>
        <begin position="264"/>
        <end position="292"/>
    </location>
</feature>
<dbReference type="InterPro" id="IPR049258">
    <property type="entry name" value="ODAD1_CC"/>
</dbReference>
<evidence type="ECO:0000313" key="5">
    <source>
        <dbReference type="EMBL" id="CAK8675190.1"/>
    </source>
</evidence>
<evidence type="ECO:0000259" key="4">
    <source>
        <dbReference type="Pfam" id="PF21773"/>
    </source>
</evidence>
<comment type="caution">
    <text evidence="5">The sequence shown here is derived from an EMBL/GenBank/DDBJ whole genome shotgun (WGS) entry which is preliminary data.</text>
</comment>
<reference evidence="5 6" key="1">
    <citation type="submission" date="2024-02" db="EMBL/GenBank/DDBJ databases">
        <authorList>
            <person name="Daric V."/>
            <person name="Darras S."/>
        </authorList>
    </citation>
    <scope>NUCLEOTIDE SEQUENCE [LARGE SCALE GENOMIC DNA]</scope>
</reference>
<feature type="domain" description="ODAD1 central coiled coil region" evidence="4">
    <location>
        <begin position="145"/>
        <end position="428"/>
    </location>
</feature>
<keyword evidence="6" id="KW-1185">Reference proteome</keyword>
<feature type="compositionally biased region" description="Basic and acidic residues" evidence="3">
    <location>
        <begin position="275"/>
        <end position="291"/>
    </location>
</feature>
<evidence type="ECO:0000313" key="6">
    <source>
        <dbReference type="Proteomes" id="UP001642483"/>
    </source>
</evidence>